<dbReference type="InterPro" id="IPR036770">
    <property type="entry name" value="Ankyrin_rpt-contain_sf"/>
</dbReference>
<dbReference type="Pfam" id="PF12796">
    <property type="entry name" value="Ank_2"/>
    <property type="match status" value="1"/>
</dbReference>
<keyword evidence="2" id="KW-1185">Reference proteome</keyword>
<dbReference type="InParanoid" id="G5AAB1"/>
<dbReference type="AlphaFoldDB" id="G5AAB1"/>
<dbReference type="SUPFAM" id="SSF48403">
    <property type="entry name" value="Ankyrin repeat"/>
    <property type="match status" value="1"/>
</dbReference>
<dbReference type="PANTHER" id="PTHR46586">
    <property type="entry name" value="ANKYRIN REPEAT-CONTAINING PROTEIN"/>
    <property type="match status" value="1"/>
</dbReference>
<gene>
    <name evidence="1" type="ORF">PHYSODRAFT_529363</name>
</gene>
<feature type="non-terminal residue" evidence="1">
    <location>
        <position position="320"/>
    </location>
</feature>
<organism evidence="1 2">
    <name type="scientific">Phytophthora sojae (strain P6497)</name>
    <name type="common">Soybean stem and root rot agent</name>
    <name type="synonym">Phytophthora megasperma f. sp. glycines</name>
    <dbReference type="NCBI Taxonomy" id="1094619"/>
    <lineage>
        <taxon>Eukaryota</taxon>
        <taxon>Sar</taxon>
        <taxon>Stramenopiles</taxon>
        <taxon>Oomycota</taxon>
        <taxon>Peronosporomycetes</taxon>
        <taxon>Peronosporales</taxon>
        <taxon>Peronosporaceae</taxon>
        <taxon>Phytophthora</taxon>
    </lineage>
</organism>
<dbReference type="RefSeq" id="XP_009537106.1">
    <property type="nucleotide sequence ID" value="XM_009538811.1"/>
</dbReference>
<protein>
    <recommendedName>
        <fullName evidence="3">Ankyrin repeat-containing domain</fullName>
    </recommendedName>
</protein>
<accession>G5AAB1</accession>
<evidence type="ECO:0000313" key="2">
    <source>
        <dbReference type="Proteomes" id="UP000002640"/>
    </source>
</evidence>
<evidence type="ECO:0008006" key="3">
    <source>
        <dbReference type="Google" id="ProtNLM"/>
    </source>
</evidence>
<dbReference type="PANTHER" id="PTHR46586:SF3">
    <property type="entry name" value="ANKYRIN REPEAT-CONTAINING PROTEIN"/>
    <property type="match status" value="1"/>
</dbReference>
<dbReference type="OMA" id="GATRCAI"/>
<dbReference type="Gene3D" id="1.25.40.20">
    <property type="entry name" value="Ankyrin repeat-containing domain"/>
    <property type="match status" value="1"/>
</dbReference>
<sequence>MAPPAAALAPPSPPPPAATLVLTNRSLFRLVMDFVDGVPGFVVALVTDFERAHRGVPWSATGALPRSAIQHGDVETLRHLRRLSTTKRFQARPELAFDGATRCAIQFGQLAVLEYLGDTGMLLGDDNSGENLTSRTVGGTLMGWAVRYSEALKSPLKLEIVQWVADKYSRSALRDVKAEDLSRAGIPVLRFLKERRLATSGFEDPRLVDLVATMGKMETLTFLLEPREEGRRVKCTSDAMDGAAANGHLEIVWYLHTQRTEGCTVAAMDGAARNGHMEVVQFLHSERKEGCTVAAMDGAARNGHLEMVKFLHTNRTEGCT</sequence>
<evidence type="ECO:0000313" key="1">
    <source>
        <dbReference type="EMBL" id="EGZ07540.1"/>
    </source>
</evidence>
<dbReference type="KEGG" id="psoj:PHYSODRAFT_529363"/>
<proteinExistence type="predicted"/>
<dbReference type="InterPro" id="IPR052050">
    <property type="entry name" value="SecEffector_AnkRepeat"/>
</dbReference>
<dbReference type="InterPro" id="IPR002110">
    <property type="entry name" value="Ankyrin_rpt"/>
</dbReference>
<dbReference type="GeneID" id="20661349"/>
<name>G5AAB1_PHYSP</name>
<dbReference type="SMR" id="G5AAB1"/>
<reference evidence="1 2" key="1">
    <citation type="journal article" date="2006" name="Science">
        <title>Phytophthora genome sequences uncover evolutionary origins and mechanisms of pathogenesis.</title>
        <authorList>
            <person name="Tyler B.M."/>
            <person name="Tripathy S."/>
            <person name="Zhang X."/>
            <person name="Dehal P."/>
            <person name="Jiang R.H."/>
            <person name="Aerts A."/>
            <person name="Arredondo F.D."/>
            <person name="Baxter L."/>
            <person name="Bensasson D."/>
            <person name="Beynon J.L."/>
            <person name="Chapman J."/>
            <person name="Damasceno C.M."/>
            <person name="Dorrance A.E."/>
            <person name="Dou D."/>
            <person name="Dickerman A.W."/>
            <person name="Dubchak I.L."/>
            <person name="Garbelotto M."/>
            <person name="Gijzen M."/>
            <person name="Gordon S.G."/>
            <person name="Govers F."/>
            <person name="Grunwald N.J."/>
            <person name="Huang W."/>
            <person name="Ivors K.L."/>
            <person name="Jones R.W."/>
            <person name="Kamoun S."/>
            <person name="Krampis K."/>
            <person name="Lamour K.H."/>
            <person name="Lee M.K."/>
            <person name="McDonald W.H."/>
            <person name="Medina M."/>
            <person name="Meijer H.J."/>
            <person name="Nordberg E.K."/>
            <person name="Maclean D.J."/>
            <person name="Ospina-Giraldo M.D."/>
            <person name="Morris P.F."/>
            <person name="Phuntumart V."/>
            <person name="Putnam N.H."/>
            <person name="Rash S."/>
            <person name="Rose J.K."/>
            <person name="Sakihama Y."/>
            <person name="Salamov A.A."/>
            <person name="Savidor A."/>
            <person name="Scheuring C.F."/>
            <person name="Smith B.M."/>
            <person name="Sobral B.W."/>
            <person name="Terry A."/>
            <person name="Torto-Alalibo T.A."/>
            <person name="Win J."/>
            <person name="Xu Z."/>
            <person name="Zhang H."/>
            <person name="Grigoriev I.V."/>
            <person name="Rokhsar D.S."/>
            <person name="Boore J.L."/>
        </authorList>
    </citation>
    <scope>NUCLEOTIDE SEQUENCE [LARGE SCALE GENOMIC DNA]</scope>
    <source>
        <strain evidence="1 2">P6497</strain>
    </source>
</reference>
<dbReference type="EMBL" id="JH159162">
    <property type="protein sequence ID" value="EGZ07540.1"/>
    <property type="molecule type" value="Genomic_DNA"/>
</dbReference>
<dbReference type="Proteomes" id="UP000002640">
    <property type="component" value="Unassembled WGS sequence"/>
</dbReference>